<dbReference type="SUPFAM" id="SSF56935">
    <property type="entry name" value="Porins"/>
    <property type="match status" value="1"/>
</dbReference>
<dbReference type="GO" id="GO:0015344">
    <property type="term" value="F:siderophore uptake transmembrane transporter activity"/>
    <property type="evidence" value="ECO:0007669"/>
    <property type="project" value="TreeGrafter"/>
</dbReference>
<dbReference type="EMBL" id="CP002467">
    <property type="protein sequence ID" value="ADV81050.1"/>
    <property type="molecule type" value="Genomic_DNA"/>
</dbReference>
<evidence type="ECO:0000313" key="10">
    <source>
        <dbReference type="Proteomes" id="UP000006844"/>
    </source>
</evidence>
<organism evidence="9 10">
    <name type="scientific">Terriglobus saanensis (strain ATCC BAA-1853 / DSM 23119 / SP1PR4)</name>
    <dbReference type="NCBI Taxonomy" id="401053"/>
    <lineage>
        <taxon>Bacteria</taxon>
        <taxon>Pseudomonadati</taxon>
        <taxon>Acidobacteriota</taxon>
        <taxon>Terriglobia</taxon>
        <taxon>Terriglobales</taxon>
        <taxon>Acidobacteriaceae</taxon>
        <taxon>Terriglobus</taxon>
    </lineage>
</organism>
<evidence type="ECO:0000313" key="9">
    <source>
        <dbReference type="EMBL" id="ADV81050.1"/>
    </source>
</evidence>
<dbReference type="SUPFAM" id="SSF49464">
    <property type="entry name" value="Carboxypeptidase regulatory domain-like"/>
    <property type="match status" value="1"/>
</dbReference>
<feature type="transmembrane region" description="Helical" evidence="7">
    <location>
        <begin position="85"/>
        <end position="103"/>
    </location>
</feature>
<evidence type="ECO:0000256" key="7">
    <source>
        <dbReference type="SAM" id="Phobius"/>
    </source>
</evidence>
<dbReference type="Proteomes" id="UP000006844">
    <property type="component" value="Chromosome"/>
</dbReference>
<proteinExistence type="predicted"/>
<evidence type="ECO:0000256" key="1">
    <source>
        <dbReference type="ARBA" id="ARBA00004571"/>
    </source>
</evidence>
<keyword evidence="4 7" id="KW-0812">Transmembrane</keyword>
<dbReference type="Gene3D" id="2.60.40.1120">
    <property type="entry name" value="Carboxypeptidase-like, regulatory domain"/>
    <property type="match status" value="1"/>
</dbReference>
<dbReference type="PANTHER" id="PTHR30069:SF46">
    <property type="entry name" value="OAR PROTEIN"/>
    <property type="match status" value="1"/>
</dbReference>
<evidence type="ECO:0000256" key="4">
    <source>
        <dbReference type="ARBA" id="ARBA00022692"/>
    </source>
</evidence>
<accession>E8UZX3</accession>
<dbReference type="KEGG" id="tsa:AciPR4_0212"/>
<dbReference type="HOGENOM" id="CLU_006298_0_0_0"/>
<evidence type="ECO:0000256" key="3">
    <source>
        <dbReference type="ARBA" id="ARBA00022452"/>
    </source>
</evidence>
<keyword evidence="6" id="KW-0998">Cell outer membrane</keyword>
<evidence type="ECO:0000256" key="5">
    <source>
        <dbReference type="ARBA" id="ARBA00023136"/>
    </source>
</evidence>
<dbReference type="InterPro" id="IPR057601">
    <property type="entry name" value="Oar-like_b-barrel"/>
</dbReference>
<protein>
    <recommendedName>
        <fullName evidence="8">TonB-dependent transporter Oar-like beta-barrel domain-containing protein</fullName>
    </recommendedName>
</protein>
<dbReference type="eggNOG" id="COG4771">
    <property type="taxonomic scope" value="Bacteria"/>
</dbReference>
<gene>
    <name evidence="9" type="ordered locus">AciPR4_0212</name>
</gene>
<dbReference type="InterPro" id="IPR039426">
    <property type="entry name" value="TonB-dep_rcpt-like"/>
</dbReference>
<keyword evidence="7" id="KW-1133">Transmembrane helix</keyword>
<dbReference type="GO" id="GO:0009279">
    <property type="term" value="C:cell outer membrane"/>
    <property type="evidence" value="ECO:0007669"/>
    <property type="project" value="UniProtKB-SubCell"/>
</dbReference>
<evidence type="ECO:0000259" key="8">
    <source>
        <dbReference type="Pfam" id="PF25183"/>
    </source>
</evidence>
<evidence type="ECO:0000256" key="2">
    <source>
        <dbReference type="ARBA" id="ARBA00022448"/>
    </source>
</evidence>
<dbReference type="Gene3D" id="2.40.170.20">
    <property type="entry name" value="TonB-dependent receptor, beta-barrel domain"/>
    <property type="match status" value="1"/>
</dbReference>
<name>E8UZX3_TERSS</name>
<feature type="domain" description="TonB-dependent transporter Oar-like beta-barrel" evidence="8">
    <location>
        <begin position="320"/>
        <end position="1296"/>
    </location>
</feature>
<dbReference type="InterPro" id="IPR036942">
    <property type="entry name" value="Beta-barrel_TonB_sf"/>
</dbReference>
<keyword evidence="10" id="KW-1185">Reference proteome</keyword>
<dbReference type="Pfam" id="PF13620">
    <property type="entry name" value="CarboxypepD_reg"/>
    <property type="match status" value="1"/>
</dbReference>
<keyword evidence="2" id="KW-0813">Transport</keyword>
<evidence type="ECO:0000256" key="6">
    <source>
        <dbReference type="ARBA" id="ARBA00023237"/>
    </source>
</evidence>
<dbReference type="Pfam" id="PF25183">
    <property type="entry name" value="OMP_b-brl_4"/>
    <property type="match status" value="1"/>
</dbReference>
<keyword evidence="5 7" id="KW-0472">Membrane</keyword>
<keyword evidence="3" id="KW-1134">Transmembrane beta strand</keyword>
<dbReference type="STRING" id="401053.AciPR4_0212"/>
<dbReference type="PANTHER" id="PTHR30069">
    <property type="entry name" value="TONB-DEPENDENT OUTER MEMBRANE RECEPTOR"/>
    <property type="match status" value="1"/>
</dbReference>
<comment type="subcellular location">
    <subcellularLocation>
        <location evidence="1">Cell outer membrane</location>
        <topology evidence="1">Multi-pass membrane protein</topology>
    </subcellularLocation>
</comment>
<dbReference type="InterPro" id="IPR008969">
    <property type="entry name" value="CarboxyPept-like_regulatory"/>
</dbReference>
<dbReference type="GO" id="GO:0044718">
    <property type="term" value="P:siderophore transmembrane transport"/>
    <property type="evidence" value="ECO:0007669"/>
    <property type="project" value="TreeGrafter"/>
</dbReference>
<sequence length="1303" mass="139281">MGLCVKRILRFRNSYLCRKRILNAIVWNKSVAGAFRSRTKDSGNSLPETSLRDLAVGLRATYKTSYSHNRKSLFMLIRSSSFSRVQLYALCFMAFLLSMPLIAQNIVTAQLSGIVRDQTGAAISNAAVTVTDSSRAISRSTTSDAMGNYLVLQLPPGTYSITAESAGFARFTANHVVLTVGEQAALPLTLFAAGSEAITVNSDANLIETQGSAQSSLIDQLRINNLPTNGRNYINFALVNSQIARDAAPPVGALMTSGLNFGGIRARSNSINVDGADAGDYISGGTRATVSQDAVQEFQIITNGFSAEYGRASGGVVNIVTKSGNNTTHASAFGFLRNRYLQATNPFSTVDQPAFTRVQAGFTVGGAIVRDKTFFFFSTEITRRQETGFSTIGSDNFGLTNIDVSKFYGTPAGSLMVQGTPDQGSFLASAPANTPGIQEYVALVGSSSSLAVTGKNPVFLQPSLGTNNFASSGQVTPASYVALNSLIGNFPVSEKTEIYSLRLDHKLTSNQQLMLRSSFSPSFMSGIQESAANQNLGQNSFSRTAAQRYHDLSIVGQHTLLLGSNKVNELRFQYSRHPVNYSPSNAPGSNNTAVNIPGFAYFGKTPFTVEDRIEDQYQLQDYFTLTRGTHTFKAGIDVRDIPINIKQAELYSGGDYTFAGLDASSLAPAFSGLPSFSPIQAYGLGIPQSFVQGVGLTRYKYDLKTLGAFLQDNWRLTPTITLNYGVRYDIEAFPTPGSLNANTYAAERAFGVRQGIPLRANNYAPRIGAAWNIHGEDKTVLRANYGLFYDRAPGPSEAESTSYNTYTVPLVILAGGSPCTAASIASPLNLNATNTFQGSLTNANCVTGANLNYLPGQQRFNPNSTDSVFNNQNFLSQGFPLAILPSGLPIDLHYQTPYVQQVSLSVERSFGRDTSLTLAYNSTGGRHLNRPVNVNPVNPALLVANWRNAIDAAQAGTASVLPGTPQSAVASATSNPLTVATAAGTLPCGSGPSGPYVTPAALNFFRRSGLNTSLAQFLTSQGAGACIGLANQIATLDGLGVGVPVPFGDINSNLTTGTSAYNALSINLKKRYAENYEFLVSYTWSHAIDDATDLISTSDGPQNNFNPNSERATSSFDQRHRLVLSGVYNVGRGGSNGLMRRVFSNMTVAPIIEIASGKPFNILTGTDTNFDFNPLTDRPNAVPVNSATTSCGSAPVRSKFSPTGAFNIPCYIDAPANAGPGDSNFNGSLGRNAGLKPFNVFTDFRFAKTFTVEHGLTFQATADVFNLINKNNTLDVDSLYSDAGRPTSAYDARQFQFGGRISF</sequence>
<reference evidence="9 10" key="1">
    <citation type="journal article" date="2012" name="Stand. Genomic Sci.">
        <title>Complete genome sequence of Terriglobus saanensis type strain SP1PR4(T), an Acidobacteria from tundra soil.</title>
        <authorList>
            <person name="Rawat S.R."/>
            <person name="Mannisto M.K."/>
            <person name="Starovoytov V."/>
            <person name="Goodwin L."/>
            <person name="Nolan M."/>
            <person name="Hauser L."/>
            <person name="Land M."/>
            <person name="Davenport K.W."/>
            <person name="Woyke T."/>
            <person name="Haggblom M.M."/>
        </authorList>
    </citation>
    <scope>NUCLEOTIDE SEQUENCE</scope>
    <source>
        <strain evidence="10">ATCC BAA-1853 / DSM 23119 / SP1PR4</strain>
    </source>
</reference>